<dbReference type="SUPFAM" id="SSF55729">
    <property type="entry name" value="Acyl-CoA N-acyltransferases (Nat)"/>
    <property type="match status" value="1"/>
</dbReference>
<dbReference type="AlphaFoldDB" id="A0A1B2DKE2"/>
<protein>
    <submittedName>
        <fullName evidence="2">GNAT family N-acetyltransferase</fullName>
    </submittedName>
</protein>
<dbReference type="PANTHER" id="PTHR13355">
    <property type="entry name" value="GLUCOSAMINE 6-PHOSPHATE N-ACETYLTRANSFERASE"/>
    <property type="match status" value="1"/>
</dbReference>
<sequence>MSITTRLVQNQEDRNAVFEVRRSVFVDEQGVPAANEYDEFEDTAQHLLALSDQVPVGAGRIRVVGGAAKLERICILAEYRKLGIGKIIVEAMEQAAAAQGLTAAKLNAQTHAEGFYSKLGYRTVSEIFLEEGMPHVTMTKQLV</sequence>
<dbReference type="InterPro" id="IPR039143">
    <property type="entry name" value="GNPNAT1-like"/>
</dbReference>
<feature type="domain" description="N-acetyltransferase" evidence="1">
    <location>
        <begin position="3"/>
        <end position="143"/>
    </location>
</feature>
<proteinExistence type="predicted"/>
<dbReference type="InterPro" id="IPR016181">
    <property type="entry name" value="Acyl_CoA_acyltransferase"/>
</dbReference>
<evidence type="ECO:0000313" key="2">
    <source>
        <dbReference type="EMBL" id="ANY68179.1"/>
    </source>
</evidence>
<dbReference type="GO" id="GO:0004343">
    <property type="term" value="F:glucosamine 6-phosphate N-acetyltransferase activity"/>
    <property type="evidence" value="ECO:0007669"/>
    <property type="project" value="TreeGrafter"/>
</dbReference>
<gene>
    <name evidence="2" type="ORF">BBD42_18135</name>
</gene>
<accession>A0A1B2DKE2</accession>
<reference evidence="2" key="1">
    <citation type="submission" date="2016-08" db="EMBL/GenBank/DDBJ databases">
        <title>Complete Genome Seqeunce of Paenibacillus sp. BIHB 4019 from tea rhizoplane.</title>
        <authorList>
            <person name="Thakur R."/>
            <person name="Swarnkar M.K."/>
            <person name="Gulati A."/>
        </authorList>
    </citation>
    <scope>NUCLEOTIDE SEQUENCE [LARGE SCALE GENOMIC DNA]</scope>
    <source>
        <strain evidence="2">BIHB4019</strain>
    </source>
</reference>
<evidence type="ECO:0000259" key="1">
    <source>
        <dbReference type="PROSITE" id="PS51186"/>
    </source>
</evidence>
<dbReference type="InterPro" id="IPR000182">
    <property type="entry name" value="GNAT_dom"/>
</dbReference>
<organism evidence="2">
    <name type="scientific">Paenibacillus sp. BIHB 4019</name>
    <dbReference type="NCBI Taxonomy" id="1870819"/>
    <lineage>
        <taxon>Bacteria</taxon>
        <taxon>Bacillati</taxon>
        <taxon>Bacillota</taxon>
        <taxon>Bacilli</taxon>
        <taxon>Bacillales</taxon>
        <taxon>Paenibacillaceae</taxon>
        <taxon>Paenibacillus</taxon>
    </lineage>
</organism>
<dbReference type="PROSITE" id="PS51186">
    <property type="entry name" value="GNAT"/>
    <property type="match status" value="1"/>
</dbReference>
<dbReference type="Gene3D" id="3.40.630.30">
    <property type="match status" value="1"/>
</dbReference>
<dbReference type="EMBL" id="CP016808">
    <property type="protein sequence ID" value="ANY68179.1"/>
    <property type="molecule type" value="Genomic_DNA"/>
</dbReference>
<keyword evidence="2" id="KW-0808">Transferase</keyword>
<dbReference type="PANTHER" id="PTHR13355:SF11">
    <property type="entry name" value="GLUCOSAMINE 6-PHOSPHATE N-ACETYLTRANSFERASE"/>
    <property type="match status" value="1"/>
</dbReference>
<dbReference type="Pfam" id="PF13673">
    <property type="entry name" value="Acetyltransf_10"/>
    <property type="match status" value="1"/>
</dbReference>
<name>A0A1B2DKE2_9BACL</name>